<dbReference type="FunFam" id="2.30.29.30:FF:000031">
    <property type="entry name" value="protein numb isoform X1"/>
    <property type="match status" value="1"/>
</dbReference>
<dbReference type="Pfam" id="PF06311">
    <property type="entry name" value="NumbF"/>
    <property type="match status" value="1"/>
</dbReference>
<dbReference type="AlphaFoldDB" id="F7A4J9"/>
<organism evidence="5 6">
    <name type="scientific">Ciona intestinalis</name>
    <name type="common">Transparent sea squirt</name>
    <name type="synonym">Ascidia intestinalis</name>
    <dbReference type="NCBI Taxonomy" id="7719"/>
    <lineage>
        <taxon>Eukaryota</taxon>
        <taxon>Metazoa</taxon>
        <taxon>Chordata</taxon>
        <taxon>Tunicata</taxon>
        <taxon>Ascidiacea</taxon>
        <taxon>Phlebobranchia</taxon>
        <taxon>Cionidae</taxon>
        <taxon>Ciona</taxon>
    </lineage>
</organism>
<feature type="domain" description="PID" evidence="4">
    <location>
        <begin position="38"/>
        <end position="163"/>
    </location>
</feature>
<dbReference type="STRING" id="7719.ENSCINP00000010440"/>
<reference evidence="5" key="3">
    <citation type="submission" date="2025-08" db="UniProtKB">
        <authorList>
            <consortium name="Ensembl"/>
        </authorList>
    </citation>
    <scope>IDENTIFICATION</scope>
</reference>
<dbReference type="PANTHER" id="PTHR47368">
    <property type="entry name" value="NUMB"/>
    <property type="match status" value="1"/>
</dbReference>
<dbReference type="HOGENOM" id="CLU_031797_4_1_1"/>
<name>F7A4J9_CIOIN</name>
<dbReference type="GeneTree" id="ENSGT00940000156005"/>
<dbReference type="PROSITE" id="PS01179">
    <property type="entry name" value="PID"/>
    <property type="match status" value="1"/>
</dbReference>
<keyword evidence="6" id="KW-1185">Reference proteome</keyword>
<dbReference type="EMBL" id="EAAA01001637">
    <property type="status" value="NOT_ANNOTATED_CDS"/>
    <property type="molecule type" value="Genomic_DNA"/>
</dbReference>
<dbReference type="InParanoid" id="F7A4J9"/>
<reference evidence="6" key="1">
    <citation type="journal article" date="2002" name="Science">
        <title>The draft genome of Ciona intestinalis: insights into chordate and vertebrate origins.</title>
        <authorList>
            <person name="Dehal P."/>
            <person name="Satou Y."/>
            <person name="Campbell R.K."/>
            <person name="Chapman J."/>
            <person name="Degnan B."/>
            <person name="De Tomaso A."/>
            <person name="Davidson B."/>
            <person name="Di Gregorio A."/>
            <person name="Gelpke M."/>
            <person name="Goodstein D.M."/>
            <person name="Harafuji N."/>
            <person name="Hastings K.E."/>
            <person name="Ho I."/>
            <person name="Hotta K."/>
            <person name="Huang W."/>
            <person name="Kawashima T."/>
            <person name="Lemaire P."/>
            <person name="Martinez D."/>
            <person name="Meinertzhagen I.A."/>
            <person name="Necula S."/>
            <person name="Nonaka M."/>
            <person name="Putnam N."/>
            <person name="Rash S."/>
            <person name="Saiga H."/>
            <person name="Satake M."/>
            <person name="Terry A."/>
            <person name="Yamada L."/>
            <person name="Wang H.G."/>
            <person name="Awazu S."/>
            <person name="Azumi K."/>
            <person name="Boore J."/>
            <person name="Branno M."/>
            <person name="Chin-Bow S."/>
            <person name="DeSantis R."/>
            <person name="Doyle S."/>
            <person name="Francino P."/>
            <person name="Keys D.N."/>
            <person name="Haga S."/>
            <person name="Hayashi H."/>
            <person name="Hino K."/>
            <person name="Imai K.S."/>
            <person name="Inaba K."/>
            <person name="Kano S."/>
            <person name="Kobayashi K."/>
            <person name="Kobayashi M."/>
            <person name="Lee B.I."/>
            <person name="Makabe K.W."/>
            <person name="Manohar C."/>
            <person name="Matassi G."/>
            <person name="Medina M."/>
            <person name="Mochizuki Y."/>
            <person name="Mount S."/>
            <person name="Morishita T."/>
            <person name="Miura S."/>
            <person name="Nakayama A."/>
            <person name="Nishizaka S."/>
            <person name="Nomoto H."/>
            <person name="Ohta F."/>
            <person name="Oishi K."/>
            <person name="Rigoutsos I."/>
            <person name="Sano M."/>
            <person name="Sasaki A."/>
            <person name="Sasakura Y."/>
            <person name="Shoguchi E."/>
            <person name="Shin-i T."/>
            <person name="Spagnuolo A."/>
            <person name="Stainier D."/>
            <person name="Suzuki M.M."/>
            <person name="Tassy O."/>
            <person name="Takatori N."/>
            <person name="Tokuoka M."/>
            <person name="Yagi K."/>
            <person name="Yoshizaki F."/>
            <person name="Wada S."/>
            <person name="Zhang C."/>
            <person name="Hyatt P.D."/>
            <person name="Larimer F."/>
            <person name="Detter C."/>
            <person name="Doggett N."/>
            <person name="Glavina T."/>
            <person name="Hawkins T."/>
            <person name="Richardson P."/>
            <person name="Lucas S."/>
            <person name="Kohara Y."/>
            <person name="Levine M."/>
            <person name="Satoh N."/>
            <person name="Rokhsar D.S."/>
        </authorList>
    </citation>
    <scope>NUCLEOTIDE SEQUENCE [LARGE SCALE GENOMIC DNA]</scope>
</reference>
<dbReference type="CDD" id="cd01268">
    <property type="entry name" value="PTB_Numb"/>
    <property type="match status" value="1"/>
</dbReference>
<dbReference type="SUPFAM" id="SSF50729">
    <property type="entry name" value="PH domain-like"/>
    <property type="match status" value="1"/>
</dbReference>
<keyword evidence="2" id="KW-0597">Phosphoprotein</keyword>
<evidence type="ECO:0000313" key="5">
    <source>
        <dbReference type="Ensembl" id="ENSCINP00000010440.3"/>
    </source>
</evidence>
<reference evidence="5" key="2">
    <citation type="journal article" date="2008" name="Genome Biol.">
        <title>Improved genome assembly and evidence-based global gene model set for the chordate Ciona intestinalis: new insight into intron and operon populations.</title>
        <authorList>
            <person name="Satou Y."/>
            <person name="Mineta K."/>
            <person name="Ogasawara M."/>
            <person name="Sasakura Y."/>
            <person name="Shoguchi E."/>
            <person name="Ueno K."/>
            <person name="Yamada L."/>
            <person name="Matsumoto J."/>
            <person name="Wasserscheid J."/>
            <person name="Dewar K."/>
            <person name="Wiley G.B."/>
            <person name="Macmil S.L."/>
            <person name="Roe B.A."/>
            <person name="Zeller R.W."/>
            <person name="Hastings K.E."/>
            <person name="Lemaire P."/>
            <person name="Lindquist E."/>
            <person name="Endo T."/>
            <person name="Hotta K."/>
            <person name="Inaba K."/>
        </authorList>
    </citation>
    <scope>NUCLEOTIDE SEQUENCE [LARGE SCALE GENOMIC DNA]</scope>
    <source>
        <strain evidence="5">wild type</strain>
    </source>
</reference>
<sequence>MMRTLRQSFRRKKKPKIPESSKPHQWQQDEETVKSAKCSFHVKYLGNIEVEESRGMAVCEQAVKQLKAGKKKKIRAMLYVSPDALRVVEDSTKALLLDQTIEKVSFCAPDRNYERAFSYICRDGTTRRWICHSFFAVKDSGERLSHAVGCAFAACLEKKQKREKETGVTVTYDQNRTTFTREGSFRVKTLTEQQEEAKQINSGLSTTSDVNHVQVEVHNPSAIPRRHAPLHLIRQASQRTFVSKNKQDGDKALNSPFKRNYSLPLNNLPSNTSRLHRPIMNPVPELEEQPFDISGICSQITNTFSNNNDDPFSKAPMPRLSSPTSVKREPVVETTPMSNLNNSLMQKSSSPIHDTNPWAADTRLQSFDSSFQTNSYSTSEADKWLNNLEKHVAAPALNQQYSVFSDTVNPSSQLSQIPPWSNKSGFEVKI</sequence>
<feature type="region of interest" description="Disordered" evidence="3">
    <location>
        <begin position="1"/>
        <end position="29"/>
    </location>
</feature>
<evidence type="ECO:0000256" key="1">
    <source>
        <dbReference type="ARBA" id="ARBA00022473"/>
    </source>
</evidence>
<evidence type="ECO:0000259" key="4">
    <source>
        <dbReference type="PROSITE" id="PS01179"/>
    </source>
</evidence>
<dbReference type="Gene3D" id="2.30.29.30">
    <property type="entry name" value="Pleckstrin-homology domain (PH domain)/Phosphotyrosine-binding domain (PTB)"/>
    <property type="match status" value="1"/>
</dbReference>
<dbReference type="InterPro" id="IPR006020">
    <property type="entry name" value="PTB/PI_dom"/>
</dbReference>
<evidence type="ECO:0000313" key="6">
    <source>
        <dbReference type="Proteomes" id="UP000008144"/>
    </source>
</evidence>
<proteinExistence type="predicted"/>
<evidence type="ECO:0000256" key="2">
    <source>
        <dbReference type="ARBA" id="ARBA00022553"/>
    </source>
</evidence>
<dbReference type="SMART" id="SM00462">
    <property type="entry name" value="PTB"/>
    <property type="match status" value="1"/>
</dbReference>
<dbReference type="GO" id="GO:0005737">
    <property type="term" value="C:cytoplasm"/>
    <property type="evidence" value="ECO:0000318"/>
    <property type="project" value="GO_Central"/>
</dbReference>
<feature type="region of interest" description="Disordered" evidence="3">
    <location>
        <begin position="307"/>
        <end position="328"/>
    </location>
</feature>
<dbReference type="OMA" id="CEQAVKQ"/>
<dbReference type="InterPro" id="IPR011993">
    <property type="entry name" value="PH-like_dom_sf"/>
</dbReference>
<accession>F7A4J9</accession>
<dbReference type="Ensembl" id="ENSCINT00000010440.3">
    <property type="protein sequence ID" value="ENSCINP00000010440.3"/>
    <property type="gene ID" value="ENSCING00000005057.3"/>
</dbReference>
<dbReference type="InterPro" id="IPR010449">
    <property type="entry name" value="Numb_domain"/>
</dbReference>
<protein>
    <recommendedName>
        <fullName evidence="4">PID domain-containing protein</fullName>
    </recommendedName>
</protein>
<dbReference type="InterPro" id="IPR016698">
    <property type="entry name" value="Numb/numb-like"/>
</dbReference>
<keyword evidence="1" id="KW-0217">Developmental protein</keyword>
<evidence type="ECO:0000256" key="3">
    <source>
        <dbReference type="SAM" id="MobiDB-lite"/>
    </source>
</evidence>
<dbReference type="FunCoup" id="F7A4J9">
    <property type="interactions" value="53"/>
</dbReference>
<dbReference type="PANTHER" id="PTHR47368:SF2">
    <property type="entry name" value="PID DOMAIN-CONTAINING PROTEIN"/>
    <property type="match status" value="1"/>
</dbReference>
<dbReference type="Pfam" id="PF00640">
    <property type="entry name" value="PID"/>
    <property type="match status" value="1"/>
</dbReference>
<dbReference type="Proteomes" id="UP000008144">
    <property type="component" value="Chromosome 3"/>
</dbReference>
<reference evidence="5" key="4">
    <citation type="submission" date="2025-09" db="UniProtKB">
        <authorList>
            <consortium name="Ensembl"/>
        </authorList>
    </citation>
    <scope>IDENTIFICATION</scope>
</reference>